<keyword evidence="2" id="KW-0472">Membrane</keyword>
<protein>
    <submittedName>
        <fullName evidence="5">Interleukin-10 receptor subunit alpha</fullName>
    </submittedName>
</protein>
<evidence type="ECO:0000313" key="6">
    <source>
        <dbReference type="Proteomes" id="UP001623349"/>
    </source>
</evidence>
<keyword evidence="2" id="KW-1133">Transmembrane helix</keyword>
<feature type="domain" description="Fibronectin type-III" evidence="3">
    <location>
        <begin position="7"/>
        <end position="82"/>
    </location>
</feature>
<gene>
    <name evidence="5" type="ORF">APTSU1_000938000</name>
</gene>
<evidence type="ECO:0000256" key="2">
    <source>
        <dbReference type="SAM" id="Phobius"/>
    </source>
</evidence>
<evidence type="ECO:0000259" key="4">
    <source>
        <dbReference type="Pfam" id="PF09294"/>
    </source>
</evidence>
<feature type="compositionally biased region" description="Polar residues" evidence="1">
    <location>
        <begin position="337"/>
        <end position="349"/>
    </location>
</feature>
<dbReference type="InterPro" id="IPR050650">
    <property type="entry name" value="Type-II_Cytokine-TF_Rcpt"/>
</dbReference>
<feature type="region of interest" description="Disordered" evidence="1">
    <location>
        <begin position="330"/>
        <end position="349"/>
    </location>
</feature>
<sequence>MCGLKPDFSSILRWTPIPNQSERTYYEVALKKYGNSTWNDILICREAQALSCDLTMFTLDLYYSYGYWARVRAVEDSQYSNWTNTRTRFTVDEVILTVGSVTLKLTNGIVYGTIHPPRPEIVPAGHEYEQIFKDHRIYSVSTRKSSEQKNTTMTVEQESFTLTVPRGMREFCVKVMPHVETRNNKAEWSEEQCLRVTTEQSTGLLVNLLSNPSVRCTCQNYYQSRTSGRLQEELPSSLESKDFTVTNLSILFTSILLLCGVLVCLVLLRYIRRPGKLPAVLDSGPWDSTPFTVFEKPHLFLLADPLCPETPDAIHILDLEAFPKVSPELRDSDLHGSTDSGFGSGKPSLQTEESQFLLPDSHPQIQGTLDKEEPPELQGTCGDNTDSGICLQEASSHTSMGPAWKQQLGYTHQDQGDSDVNLVQNSLGQPKYTQDGSALGHACLLEPKVPEEKDQVIVTFQGYQKQTRWEEEAADPAEPLDEDIPLTDAFDPELGMHLQDGLAWPPSALATGYLKQESQGMASAPPGTPRRQWNQLAEEWSLLGAISCEDLSLESWGFAHKLAPTLDCGAAPGGLLDSLGSNLVTVPLISSLQVEE</sequence>
<dbReference type="SUPFAM" id="SSF49265">
    <property type="entry name" value="Fibronectin type III"/>
    <property type="match status" value="2"/>
</dbReference>
<dbReference type="PANTHER" id="PTHR20859:SF90">
    <property type="entry name" value="INTERLEUKIN-10 RECEPTOR SUBUNIT ALPHA"/>
    <property type="match status" value="1"/>
</dbReference>
<proteinExistence type="predicted"/>
<feature type="transmembrane region" description="Helical" evidence="2">
    <location>
        <begin position="248"/>
        <end position="268"/>
    </location>
</feature>
<reference evidence="5 6" key="1">
    <citation type="submission" date="2024-08" db="EMBL/GenBank/DDBJ databases">
        <title>The draft genome of Apodemus speciosus.</title>
        <authorList>
            <person name="Nabeshima K."/>
            <person name="Suzuki S."/>
            <person name="Onuma M."/>
        </authorList>
    </citation>
    <scope>NUCLEOTIDE SEQUENCE [LARGE SCALE GENOMIC DNA]</scope>
    <source>
        <strain evidence="5">IB14-021</strain>
    </source>
</reference>
<dbReference type="InterPro" id="IPR036116">
    <property type="entry name" value="FN3_sf"/>
</dbReference>
<evidence type="ECO:0000313" key="5">
    <source>
        <dbReference type="EMBL" id="GAB1294147.1"/>
    </source>
</evidence>
<name>A0ABQ0F4F3_APOSI</name>
<dbReference type="Gene3D" id="2.60.40.10">
    <property type="entry name" value="Immunoglobulins"/>
    <property type="match status" value="2"/>
</dbReference>
<evidence type="ECO:0000256" key="1">
    <source>
        <dbReference type="SAM" id="MobiDB-lite"/>
    </source>
</evidence>
<dbReference type="InterPro" id="IPR015373">
    <property type="entry name" value="Interferon/interleukin_rcp_dom"/>
</dbReference>
<evidence type="ECO:0000259" key="3">
    <source>
        <dbReference type="Pfam" id="PF01108"/>
    </source>
</evidence>
<accession>A0ABQ0F4F3</accession>
<keyword evidence="2" id="KW-0812">Transmembrane</keyword>
<organism evidence="5 6">
    <name type="scientific">Apodemus speciosus</name>
    <name type="common">Large Japanese field mouse</name>
    <dbReference type="NCBI Taxonomy" id="105296"/>
    <lineage>
        <taxon>Eukaryota</taxon>
        <taxon>Metazoa</taxon>
        <taxon>Chordata</taxon>
        <taxon>Craniata</taxon>
        <taxon>Vertebrata</taxon>
        <taxon>Euteleostomi</taxon>
        <taxon>Mammalia</taxon>
        <taxon>Eutheria</taxon>
        <taxon>Euarchontoglires</taxon>
        <taxon>Glires</taxon>
        <taxon>Rodentia</taxon>
        <taxon>Myomorpha</taxon>
        <taxon>Muroidea</taxon>
        <taxon>Muridae</taxon>
        <taxon>Murinae</taxon>
        <taxon>Apodemus</taxon>
    </lineage>
</organism>
<dbReference type="Pfam" id="PF09294">
    <property type="entry name" value="Interfer-bind"/>
    <property type="match status" value="1"/>
</dbReference>
<keyword evidence="5" id="KW-0675">Receptor</keyword>
<comment type="caution">
    <text evidence="5">The sequence shown here is derived from an EMBL/GenBank/DDBJ whole genome shotgun (WGS) entry which is preliminary data.</text>
</comment>
<keyword evidence="6" id="KW-1185">Reference proteome</keyword>
<dbReference type="Proteomes" id="UP001623349">
    <property type="component" value="Unassembled WGS sequence"/>
</dbReference>
<dbReference type="PANTHER" id="PTHR20859">
    <property type="entry name" value="INTERFERON/INTERLEUKIN RECEPTOR"/>
    <property type="match status" value="1"/>
</dbReference>
<dbReference type="InterPro" id="IPR003961">
    <property type="entry name" value="FN3_dom"/>
</dbReference>
<dbReference type="Pfam" id="PF01108">
    <property type="entry name" value="Tissue_fac"/>
    <property type="match status" value="1"/>
</dbReference>
<feature type="domain" description="Interferon/interleukin receptor" evidence="4">
    <location>
        <begin position="124"/>
        <end position="196"/>
    </location>
</feature>
<dbReference type="InterPro" id="IPR013783">
    <property type="entry name" value="Ig-like_fold"/>
</dbReference>
<dbReference type="EMBL" id="BAAFST010000009">
    <property type="protein sequence ID" value="GAB1294147.1"/>
    <property type="molecule type" value="Genomic_DNA"/>
</dbReference>